<reference evidence="2 3" key="1">
    <citation type="submission" date="2020-12" db="EMBL/GenBank/DDBJ databases">
        <title>Taxonomic evaluation of the Bacillus sporothermodurans group of bacteria based on whole genome sequences.</title>
        <authorList>
            <person name="Fiedler G."/>
            <person name="Herbstmann A.-D."/>
            <person name="Doll E."/>
            <person name="Wenning M."/>
            <person name="Brinks E."/>
            <person name="Kabisch J."/>
            <person name="Breitenwieser F."/>
            <person name="Lappann M."/>
            <person name="Boehnlein C."/>
            <person name="Franz C."/>
        </authorList>
    </citation>
    <scope>NUCLEOTIDE SEQUENCE [LARGE SCALE GENOMIC DNA]</scope>
    <source>
        <strain evidence="2 3">DSM 10599</strain>
    </source>
</reference>
<organism evidence="2 3">
    <name type="scientific">Heyndrickxia sporothermodurans</name>
    <dbReference type="NCBI Taxonomy" id="46224"/>
    <lineage>
        <taxon>Bacteria</taxon>
        <taxon>Bacillati</taxon>
        <taxon>Bacillota</taxon>
        <taxon>Bacilli</taxon>
        <taxon>Bacillales</taxon>
        <taxon>Bacillaceae</taxon>
        <taxon>Heyndrickxia</taxon>
    </lineage>
</organism>
<dbReference type="EMBL" id="CP066701">
    <property type="protein sequence ID" value="QQX27403.1"/>
    <property type="molecule type" value="Genomic_DNA"/>
</dbReference>
<keyword evidence="2" id="KW-0695">RNA-directed DNA polymerase</keyword>
<sequence length="432" mass="52155">MDISKYKIKKYKHFDNRVSINKVIDDITNPSWVVQHGFFPFIHFKIEFYKYSRIEKRRKPKTRDIYYASHLDSYIYKYYGDMLNNKYNEVVKKLEINEVATAYRNNLDGKSNIHFAKEVIDFIKKSERSFIYVADFTSFFDTLDHKYLKKQLQVVLDTDKLPDDYFTIYKNITKFSWAEKEKIEEVLKKQYKNKEKRKKLTRLFDEKDFRKFRKSNKENIQFNKNDYGIPQGAGLSSVCSNIYLIDFDKKINDYVKANNGLYRRYCDDLIIVIPFDEDIQNYDYNKHMKFIEKTRDEIPRLVIQDEKTNKFIYSNNVIYDESLNPGILDYLGFAFDGNSVKLREKSLFKYYCRAYKKVRLSNWKSEKSGRKKHRKSLYINYTHLGIRRKGHGNFLNYALRAQQIFDDSPSTINLMESQVKNHWRKINKRLKK</sequence>
<dbReference type="SUPFAM" id="SSF56672">
    <property type="entry name" value="DNA/RNA polymerases"/>
    <property type="match status" value="1"/>
</dbReference>
<dbReference type="GO" id="GO:0003964">
    <property type="term" value="F:RNA-directed DNA polymerase activity"/>
    <property type="evidence" value="ECO:0007669"/>
    <property type="project" value="UniProtKB-KW"/>
</dbReference>
<evidence type="ECO:0000313" key="2">
    <source>
        <dbReference type="EMBL" id="QQX27403.1"/>
    </source>
</evidence>
<dbReference type="Proteomes" id="UP000595512">
    <property type="component" value="Chromosome"/>
</dbReference>
<keyword evidence="2" id="KW-0548">Nucleotidyltransferase</keyword>
<dbReference type="PROSITE" id="PS50878">
    <property type="entry name" value="RT_POL"/>
    <property type="match status" value="1"/>
</dbReference>
<evidence type="ECO:0000259" key="1">
    <source>
        <dbReference type="PROSITE" id="PS50878"/>
    </source>
</evidence>
<dbReference type="InterPro" id="IPR043502">
    <property type="entry name" value="DNA/RNA_pol_sf"/>
</dbReference>
<name>A0AB37HRY4_9BACI</name>
<dbReference type="InterPro" id="IPR000477">
    <property type="entry name" value="RT_dom"/>
</dbReference>
<protein>
    <submittedName>
        <fullName evidence="2">Reverse transcriptase</fullName>
    </submittedName>
</protein>
<dbReference type="KEGG" id="hspo:JGZ69_07300"/>
<accession>A0AB37HRY4</accession>
<evidence type="ECO:0000313" key="3">
    <source>
        <dbReference type="Proteomes" id="UP000595512"/>
    </source>
</evidence>
<gene>
    <name evidence="2" type="ORF">JGZ69_07300</name>
</gene>
<keyword evidence="2" id="KW-0808">Transferase</keyword>
<proteinExistence type="predicted"/>
<feature type="domain" description="Reverse transcriptase" evidence="1">
    <location>
        <begin position="1"/>
        <end position="335"/>
    </location>
</feature>
<dbReference type="AlphaFoldDB" id="A0AB37HRY4"/>